<dbReference type="EMBL" id="JAHRID010000007">
    <property type="protein sequence ID" value="MBV2130300.1"/>
    <property type="molecule type" value="Genomic_DNA"/>
</dbReference>
<feature type="domain" description="Transposon Tn7 transposition protein TnsD C-terminal" evidence="2">
    <location>
        <begin position="317"/>
        <end position="445"/>
    </location>
</feature>
<proteinExistence type="predicted"/>
<name>A0ABS6MNH8_9GAMM</name>
<dbReference type="Pfam" id="PF15978">
    <property type="entry name" value="TnsD"/>
    <property type="match status" value="1"/>
</dbReference>
<dbReference type="Pfam" id="PF06527">
    <property type="entry name" value="TniQ"/>
    <property type="match status" value="1"/>
</dbReference>
<feature type="domain" description="TniQ" evidence="1">
    <location>
        <begin position="4"/>
        <end position="157"/>
    </location>
</feature>
<gene>
    <name evidence="3" type="ORF">KQY15_14490</name>
</gene>
<reference evidence="3 4" key="1">
    <citation type="submission" date="2021-06" db="EMBL/GenBank/DDBJ databases">
        <title>Rheinheimera indica sp. nov., isolated from deep-sea sediment.</title>
        <authorList>
            <person name="Wang Z."/>
            <person name="Zhang X.-Y."/>
        </authorList>
    </citation>
    <scope>NUCLEOTIDE SEQUENCE [LARGE SCALE GENOMIC DNA]</scope>
    <source>
        <strain evidence="3 4">SM2107</strain>
    </source>
</reference>
<dbReference type="Proteomes" id="UP000704611">
    <property type="component" value="Unassembled WGS sequence"/>
</dbReference>
<organism evidence="3 4">
    <name type="scientific">Arsukibacterium indicum</name>
    <dbReference type="NCBI Taxonomy" id="2848612"/>
    <lineage>
        <taxon>Bacteria</taxon>
        <taxon>Pseudomonadati</taxon>
        <taxon>Pseudomonadota</taxon>
        <taxon>Gammaproteobacteria</taxon>
        <taxon>Chromatiales</taxon>
        <taxon>Chromatiaceae</taxon>
        <taxon>Arsukibacterium</taxon>
    </lineage>
</organism>
<dbReference type="RefSeq" id="WP_063099982.1">
    <property type="nucleotide sequence ID" value="NZ_JAHRID010000007.1"/>
</dbReference>
<comment type="caution">
    <text evidence="3">The sequence shown here is derived from an EMBL/GenBank/DDBJ whole genome shotgun (WGS) entry which is preliminary data.</text>
</comment>
<protein>
    <submittedName>
        <fullName evidence="3">TnsD family transposase</fullName>
    </submittedName>
</protein>
<accession>A0ABS6MNH8</accession>
<evidence type="ECO:0000259" key="2">
    <source>
        <dbReference type="Pfam" id="PF15978"/>
    </source>
</evidence>
<sequence>MHNFPVPYPNELIYSTVARASIYHGITSPKQLLDEIFNNRKVIATLDLPCHLQSLSEQLKNTGRFSLEELIYRHTMFPLYAPFVTELHRVRAMQLMAGRSQGAVHLLLGVAASRVKTDNRLRYCSECLKVQSQQYGETFWQRNWFFPGLNLCPEHGALHLFAVGTTEQRHQFHALNVKIPNLMNDVPINSDLMHLAKYARQLIAMEPEYSPSFSQWTTFYHDLALDLRLCRGKHIKHDDVYSRISDAFHHKTFEQLRLQINPSRDSCWLKSIFRKHRKAFSYLEHALVWRALIPDLSTKEIVALVCKIKPNNKFFCSTTEQQKVNNQDLLRKRQLWQQAVLEVGVTAARKFGKGKALYAWLYRNDRTWLLQFNAEYHQRKPNPQLKSDWHKRDLILVRRLLRWFRASEIDYSVPRLSANYLLSQLKNKSTVEKNLNKLPLVHTFLQRYSETITEYQLRRLSNACIQAYRETSQLKSWVILRQAGLSKERLTADSKRVLAELRLFS</sequence>
<dbReference type="InterPro" id="IPR009492">
    <property type="entry name" value="TniQ"/>
</dbReference>
<evidence type="ECO:0000313" key="4">
    <source>
        <dbReference type="Proteomes" id="UP000704611"/>
    </source>
</evidence>
<dbReference type="InterPro" id="IPR032750">
    <property type="entry name" value="TnsD_C"/>
</dbReference>
<keyword evidence="4" id="KW-1185">Reference proteome</keyword>
<evidence type="ECO:0000313" key="3">
    <source>
        <dbReference type="EMBL" id="MBV2130300.1"/>
    </source>
</evidence>
<evidence type="ECO:0000259" key="1">
    <source>
        <dbReference type="Pfam" id="PF06527"/>
    </source>
</evidence>